<reference evidence="1 2" key="1">
    <citation type="journal article" date="2020" name="Int. J. Syst. Evol. Microbiol.">
        <title>Novel acetic acid bacteria from cider fermentations: Acetobacter conturbans sp. nov. and Acetobacter fallax sp. nov.</title>
        <authorList>
            <person name="Sombolestani A.S."/>
            <person name="Cleenwerck I."/>
            <person name="Cnockaert M."/>
            <person name="Borremans W."/>
            <person name="Wieme A.D."/>
            <person name="De Vuyst L."/>
            <person name="Vandamme P."/>
        </authorList>
    </citation>
    <scope>NUCLEOTIDE SEQUENCE [LARGE SCALE GENOMIC DNA]</scope>
    <source>
        <strain evidence="1 2">LMG 1627</strain>
    </source>
</reference>
<accession>A0ABX0JWE6</accession>
<keyword evidence="2" id="KW-1185">Reference proteome</keyword>
<gene>
    <name evidence="1" type="ORF">GOB81_01430</name>
</gene>
<evidence type="ECO:0000313" key="1">
    <source>
        <dbReference type="EMBL" id="NHN87300.1"/>
    </source>
</evidence>
<organism evidence="1 2">
    <name type="scientific">Acetobacter conturbans</name>
    <dbReference type="NCBI Taxonomy" id="1737472"/>
    <lineage>
        <taxon>Bacteria</taxon>
        <taxon>Pseudomonadati</taxon>
        <taxon>Pseudomonadota</taxon>
        <taxon>Alphaproteobacteria</taxon>
        <taxon>Acetobacterales</taxon>
        <taxon>Acetobacteraceae</taxon>
        <taxon>Acetobacter</taxon>
    </lineage>
</organism>
<comment type="caution">
    <text evidence="1">The sequence shown here is derived from an EMBL/GenBank/DDBJ whole genome shotgun (WGS) entry which is preliminary data.</text>
</comment>
<dbReference type="Proteomes" id="UP000631653">
    <property type="component" value="Unassembled WGS sequence"/>
</dbReference>
<evidence type="ECO:0000313" key="2">
    <source>
        <dbReference type="Proteomes" id="UP000631653"/>
    </source>
</evidence>
<dbReference type="EMBL" id="WOSY01000001">
    <property type="protein sequence ID" value="NHN87300.1"/>
    <property type="molecule type" value="Genomic_DNA"/>
</dbReference>
<name>A0ABX0JWE6_9PROT</name>
<proteinExistence type="predicted"/>
<sequence>MDMPESPEERPLLVAGGEAESLSAGLDGAPMPAVKVKVEAWLVEASGREKWITTDDPARYGGLGYSITPLVPQNEVPRAVSAAVTQVREEMLARHAADLRLLATIVKRLRTVLSEGYEYDDKKIRTDLVQWGLIEPASPARGQMIDTPEGRRLASVLELEWFLTKIKWATS</sequence>
<protein>
    <submittedName>
        <fullName evidence="1">Uncharacterized protein</fullName>
    </submittedName>
</protein>